<dbReference type="GO" id="GO:0003729">
    <property type="term" value="F:mRNA binding"/>
    <property type="evidence" value="ECO:0007669"/>
    <property type="project" value="TreeGrafter"/>
</dbReference>
<dbReference type="PANTHER" id="PTHR15597">
    <property type="entry name" value="ATAXIN 2-BINDING PROTEIN 1-RELATED"/>
    <property type="match status" value="1"/>
</dbReference>
<evidence type="ECO:0000259" key="4">
    <source>
        <dbReference type="Pfam" id="PF12414"/>
    </source>
</evidence>
<organism evidence="5 6">
    <name type="scientific">Lates japonicus</name>
    <name type="common">Japanese lates</name>
    <dbReference type="NCBI Taxonomy" id="270547"/>
    <lineage>
        <taxon>Eukaryota</taxon>
        <taxon>Metazoa</taxon>
        <taxon>Chordata</taxon>
        <taxon>Craniata</taxon>
        <taxon>Vertebrata</taxon>
        <taxon>Euteleostomi</taxon>
        <taxon>Actinopterygii</taxon>
        <taxon>Neopterygii</taxon>
        <taxon>Teleostei</taxon>
        <taxon>Neoteleostei</taxon>
        <taxon>Acanthomorphata</taxon>
        <taxon>Carangaria</taxon>
        <taxon>Carangaria incertae sedis</taxon>
        <taxon>Centropomidae</taxon>
        <taxon>Lates</taxon>
    </lineage>
</organism>
<dbReference type="InterPro" id="IPR025670">
    <property type="entry name" value="Fox-1_C_dom"/>
</dbReference>
<dbReference type="EMBL" id="BRZM01000007">
    <property type="protein sequence ID" value="GLD48883.1"/>
    <property type="molecule type" value="Genomic_DNA"/>
</dbReference>
<sequence>MGAGYDPIIGTELDYLGSQLPAGWSFSLRLTYDIRRRYRVCREMHYEVGRVVQHVLTLKPTATTIPAYGWWYQDGFYGAEIKVVASSMQICPATTTAAYSDSYGRVYATADPYHHTIGPAATYSVGTM</sequence>
<dbReference type="GO" id="GO:0005634">
    <property type="term" value="C:nucleus"/>
    <property type="evidence" value="ECO:0007669"/>
    <property type="project" value="UniProtKB-SubCell"/>
</dbReference>
<dbReference type="GO" id="GO:0007399">
    <property type="term" value="P:nervous system development"/>
    <property type="evidence" value="ECO:0007669"/>
    <property type="project" value="InterPro"/>
</dbReference>
<reference evidence="5" key="1">
    <citation type="submission" date="2022-08" db="EMBL/GenBank/DDBJ databases">
        <title>Genome sequencing of akame (Lates japonicus).</title>
        <authorList>
            <person name="Hashiguchi Y."/>
            <person name="Takahashi H."/>
        </authorList>
    </citation>
    <scope>NUCLEOTIDE SEQUENCE</scope>
    <source>
        <strain evidence="5">Kochi</strain>
    </source>
</reference>
<dbReference type="AlphaFoldDB" id="A0AAD3M760"/>
<feature type="domain" description="Fox-1 C-terminal" evidence="4">
    <location>
        <begin position="49"/>
        <end position="113"/>
    </location>
</feature>
<evidence type="ECO:0000313" key="5">
    <source>
        <dbReference type="EMBL" id="GLD48883.1"/>
    </source>
</evidence>
<dbReference type="Pfam" id="PF12414">
    <property type="entry name" value="Fox-1_C"/>
    <property type="match status" value="1"/>
</dbReference>
<name>A0AAD3M760_LATJO</name>
<evidence type="ECO:0000256" key="2">
    <source>
        <dbReference type="ARBA" id="ARBA00022884"/>
    </source>
</evidence>
<evidence type="ECO:0000256" key="1">
    <source>
        <dbReference type="ARBA" id="ARBA00004123"/>
    </source>
</evidence>
<feature type="non-terminal residue" evidence="5">
    <location>
        <position position="1"/>
    </location>
</feature>
<protein>
    <submittedName>
        <fullName evidence="5">RNA binding protein fox-1 homolog 3-like isoform X1</fullName>
    </submittedName>
</protein>
<dbReference type="InterPro" id="IPR047131">
    <property type="entry name" value="RBFOX1-like"/>
</dbReference>
<keyword evidence="2" id="KW-0694">RNA-binding</keyword>
<keyword evidence="6" id="KW-1185">Reference proteome</keyword>
<dbReference type="PANTHER" id="PTHR15597:SF25">
    <property type="entry name" value="RNA BINDING PROTEIN FOX-1 HOMOLOG 3"/>
    <property type="match status" value="1"/>
</dbReference>
<gene>
    <name evidence="5" type="ORF">AKAME5_000277800</name>
</gene>
<dbReference type="GO" id="GO:0005737">
    <property type="term" value="C:cytoplasm"/>
    <property type="evidence" value="ECO:0007669"/>
    <property type="project" value="TreeGrafter"/>
</dbReference>
<comment type="caution">
    <text evidence="5">The sequence shown here is derived from an EMBL/GenBank/DDBJ whole genome shotgun (WGS) entry which is preliminary data.</text>
</comment>
<dbReference type="Proteomes" id="UP001279410">
    <property type="component" value="Unassembled WGS sequence"/>
</dbReference>
<keyword evidence="3" id="KW-0539">Nucleus</keyword>
<dbReference type="GO" id="GO:0000381">
    <property type="term" value="P:regulation of alternative mRNA splicing, via spliceosome"/>
    <property type="evidence" value="ECO:0007669"/>
    <property type="project" value="InterPro"/>
</dbReference>
<evidence type="ECO:0000313" key="6">
    <source>
        <dbReference type="Proteomes" id="UP001279410"/>
    </source>
</evidence>
<accession>A0AAD3M760</accession>
<evidence type="ECO:0000256" key="3">
    <source>
        <dbReference type="ARBA" id="ARBA00023242"/>
    </source>
</evidence>
<comment type="subcellular location">
    <subcellularLocation>
        <location evidence="1">Nucleus</location>
    </subcellularLocation>
</comment>
<proteinExistence type="predicted"/>